<evidence type="ECO:0000259" key="13">
    <source>
        <dbReference type="PROSITE" id="PS50157"/>
    </source>
</evidence>
<keyword evidence="9" id="KW-0804">Transcription</keyword>
<keyword evidence="5 11" id="KW-0863">Zinc-finger</keyword>
<dbReference type="InterPro" id="IPR036236">
    <property type="entry name" value="Znf_C2H2_sf"/>
</dbReference>
<dbReference type="FunFam" id="3.30.160.60:FF:000075">
    <property type="entry name" value="Putative zinc finger protein 536"/>
    <property type="match status" value="1"/>
</dbReference>
<dbReference type="SMART" id="SM00355">
    <property type="entry name" value="ZnF_C2H2"/>
    <property type="match status" value="2"/>
</dbReference>
<evidence type="ECO:0000256" key="10">
    <source>
        <dbReference type="ARBA" id="ARBA00023242"/>
    </source>
</evidence>
<feature type="compositionally biased region" description="Pro residues" evidence="12">
    <location>
        <begin position="125"/>
        <end position="141"/>
    </location>
</feature>
<feature type="compositionally biased region" description="Low complexity" evidence="12">
    <location>
        <begin position="60"/>
        <end position="86"/>
    </location>
</feature>
<keyword evidence="3" id="KW-0479">Metal-binding</keyword>
<evidence type="ECO:0000256" key="8">
    <source>
        <dbReference type="ARBA" id="ARBA00023125"/>
    </source>
</evidence>
<keyword evidence="10" id="KW-0539">Nucleus</keyword>
<feature type="region of interest" description="Disordered" evidence="12">
    <location>
        <begin position="1"/>
        <end position="270"/>
    </location>
</feature>
<dbReference type="PANTHER" id="PTHR23235:SF120">
    <property type="entry name" value="KRUPPEL-LIKE FACTOR 15"/>
    <property type="match status" value="1"/>
</dbReference>
<evidence type="ECO:0000256" key="12">
    <source>
        <dbReference type="SAM" id="MobiDB-lite"/>
    </source>
</evidence>
<feature type="compositionally biased region" description="Low complexity" evidence="12">
    <location>
        <begin position="150"/>
        <end position="163"/>
    </location>
</feature>
<dbReference type="GO" id="GO:0000978">
    <property type="term" value="F:RNA polymerase II cis-regulatory region sequence-specific DNA binding"/>
    <property type="evidence" value="ECO:0007669"/>
    <property type="project" value="TreeGrafter"/>
</dbReference>
<evidence type="ECO:0000256" key="6">
    <source>
        <dbReference type="ARBA" id="ARBA00022833"/>
    </source>
</evidence>
<dbReference type="PROSITE" id="PS50157">
    <property type="entry name" value="ZINC_FINGER_C2H2_2"/>
    <property type="match status" value="2"/>
</dbReference>
<evidence type="ECO:0000256" key="11">
    <source>
        <dbReference type="PROSITE-ProRule" id="PRU00042"/>
    </source>
</evidence>
<dbReference type="FunFam" id="3.30.160.60:FF:000761">
    <property type="entry name" value="Zinc finger protein 449"/>
    <property type="match status" value="1"/>
</dbReference>
<evidence type="ECO:0000256" key="5">
    <source>
        <dbReference type="ARBA" id="ARBA00022771"/>
    </source>
</evidence>
<dbReference type="SUPFAM" id="SSF57667">
    <property type="entry name" value="beta-beta-alpha zinc fingers"/>
    <property type="match status" value="1"/>
</dbReference>
<dbReference type="Gene3D" id="3.30.160.60">
    <property type="entry name" value="Classic Zinc Finger"/>
    <property type="match status" value="2"/>
</dbReference>
<feature type="region of interest" description="Disordered" evidence="12">
    <location>
        <begin position="351"/>
        <end position="401"/>
    </location>
</feature>
<dbReference type="PANTHER" id="PTHR23235">
    <property type="entry name" value="KRUEPPEL-LIKE TRANSCRIPTION FACTOR"/>
    <property type="match status" value="1"/>
</dbReference>
<feature type="compositionally biased region" description="Pro residues" evidence="12">
    <location>
        <begin position="248"/>
        <end position="266"/>
    </location>
</feature>
<sequence length="401" mass="43064">MREKKNELPRPMEMSQSREPAGRPSQLPGQQQQQQPAKLSAVLRAPPGFPHGERSPLPVSTTGSSSSNSTTDGHMHSSSSNTSACSPPLPPPPFHRSSSGMPSFIDPIRPTPLPANGGPHAHAPGPAPPAAAQPQPQPQPQPHHGHQHHGLAAPTAINPNPAARSPETPGLNHINSGFSLRTPLPEKRVRILPPSSRLTPAPRLLQDAPSFSRDGGRRLPTPAPNPEKAGAFAHPGGPSTLNHMQRVLPPPPGMPMPPQQPSPQAPGRPGSQYYLAAYQYVKDANRENRPFKCEHCTQAFSRNHDLKRHSRIHLAVRPFPCPVCGKSFSRKDALKRHQLVKACGINEGLHNGPWPNLPPPGQLQGTGNEEGEDSETTLYIIPPRDTTNTSSTEEVAEQAAS</sequence>
<feature type="compositionally biased region" description="Basic and acidic residues" evidence="12">
    <location>
        <begin position="1"/>
        <end position="10"/>
    </location>
</feature>
<dbReference type="AlphaFoldDB" id="A0AAN6N2F6"/>
<keyword evidence="8" id="KW-0238">DNA-binding</keyword>
<feature type="domain" description="C2H2-type" evidence="13">
    <location>
        <begin position="319"/>
        <end position="355"/>
    </location>
</feature>
<evidence type="ECO:0000256" key="4">
    <source>
        <dbReference type="ARBA" id="ARBA00022737"/>
    </source>
</evidence>
<dbReference type="GO" id="GO:0008270">
    <property type="term" value="F:zinc ion binding"/>
    <property type="evidence" value="ECO:0007669"/>
    <property type="project" value="UniProtKB-KW"/>
</dbReference>
<dbReference type="EMBL" id="MU853844">
    <property type="protein sequence ID" value="KAK3937809.1"/>
    <property type="molecule type" value="Genomic_DNA"/>
</dbReference>
<organism evidence="14 15">
    <name type="scientific">Diplogelasinospora grovesii</name>
    <dbReference type="NCBI Taxonomy" id="303347"/>
    <lineage>
        <taxon>Eukaryota</taxon>
        <taxon>Fungi</taxon>
        <taxon>Dikarya</taxon>
        <taxon>Ascomycota</taxon>
        <taxon>Pezizomycotina</taxon>
        <taxon>Sordariomycetes</taxon>
        <taxon>Sordariomycetidae</taxon>
        <taxon>Sordariales</taxon>
        <taxon>Diplogelasinosporaceae</taxon>
        <taxon>Diplogelasinospora</taxon>
    </lineage>
</organism>
<dbReference type="PROSITE" id="PS00028">
    <property type="entry name" value="ZINC_FINGER_C2H2_1"/>
    <property type="match status" value="1"/>
</dbReference>
<dbReference type="GO" id="GO:0000981">
    <property type="term" value="F:DNA-binding transcription factor activity, RNA polymerase II-specific"/>
    <property type="evidence" value="ECO:0007669"/>
    <property type="project" value="TreeGrafter"/>
</dbReference>
<evidence type="ECO:0000313" key="15">
    <source>
        <dbReference type="Proteomes" id="UP001303473"/>
    </source>
</evidence>
<evidence type="ECO:0000256" key="3">
    <source>
        <dbReference type="ARBA" id="ARBA00022723"/>
    </source>
</evidence>
<accession>A0AAN6N2F6</accession>
<protein>
    <recommendedName>
        <fullName evidence="13">C2H2-type domain-containing protein</fullName>
    </recommendedName>
</protein>
<comment type="caution">
    <text evidence="14">The sequence shown here is derived from an EMBL/GenBank/DDBJ whole genome shotgun (WGS) entry which is preliminary data.</text>
</comment>
<name>A0AAN6N2F6_9PEZI</name>
<dbReference type="GO" id="GO:0005634">
    <property type="term" value="C:nucleus"/>
    <property type="evidence" value="ECO:0007669"/>
    <property type="project" value="UniProtKB-SubCell"/>
</dbReference>
<evidence type="ECO:0000256" key="1">
    <source>
        <dbReference type="ARBA" id="ARBA00004123"/>
    </source>
</evidence>
<reference evidence="15" key="1">
    <citation type="journal article" date="2023" name="Mol. Phylogenet. Evol.">
        <title>Genome-scale phylogeny and comparative genomics of the fungal order Sordariales.</title>
        <authorList>
            <person name="Hensen N."/>
            <person name="Bonometti L."/>
            <person name="Westerberg I."/>
            <person name="Brannstrom I.O."/>
            <person name="Guillou S."/>
            <person name="Cros-Aarteil S."/>
            <person name="Calhoun S."/>
            <person name="Haridas S."/>
            <person name="Kuo A."/>
            <person name="Mondo S."/>
            <person name="Pangilinan J."/>
            <person name="Riley R."/>
            <person name="LaButti K."/>
            <person name="Andreopoulos B."/>
            <person name="Lipzen A."/>
            <person name="Chen C."/>
            <person name="Yan M."/>
            <person name="Daum C."/>
            <person name="Ng V."/>
            <person name="Clum A."/>
            <person name="Steindorff A."/>
            <person name="Ohm R.A."/>
            <person name="Martin F."/>
            <person name="Silar P."/>
            <person name="Natvig D.O."/>
            <person name="Lalanne C."/>
            <person name="Gautier V."/>
            <person name="Ament-Velasquez S.L."/>
            <person name="Kruys A."/>
            <person name="Hutchinson M.I."/>
            <person name="Powell A.J."/>
            <person name="Barry K."/>
            <person name="Miller A.N."/>
            <person name="Grigoriev I.V."/>
            <person name="Debuchy R."/>
            <person name="Gladieux P."/>
            <person name="Hiltunen Thoren M."/>
            <person name="Johannesson H."/>
        </authorList>
    </citation>
    <scope>NUCLEOTIDE SEQUENCE [LARGE SCALE GENOMIC DNA]</scope>
    <source>
        <strain evidence="15">CBS 340.73</strain>
    </source>
</reference>
<dbReference type="Proteomes" id="UP001303473">
    <property type="component" value="Unassembled WGS sequence"/>
</dbReference>
<keyword evidence="7" id="KW-0805">Transcription regulation</keyword>
<evidence type="ECO:0000256" key="7">
    <source>
        <dbReference type="ARBA" id="ARBA00023015"/>
    </source>
</evidence>
<comment type="subcellular location">
    <subcellularLocation>
        <location evidence="1">Nucleus</location>
    </subcellularLocation>
</comment>
<dbReference type="InterPro" id="IPR013087">
    <property type="entry name" value="Znf_C2H2_type"/>
</dbReference>
<evidence type="ECO:0000256" key="9">
    <source>
        <dbReference type="ARBA" id="ARBA00023163"/>
    </source>
</evidence>
<evidence type="ECO:0000256" key="2">
    <source>
        <dbReference type="ARBA" id="ARBA00006991"/>
    </source>
</evidence>
<feature type="compositionally biased region" description="Low complexity" evidence="12">
    <location>
        <begin position="114"/>
        <end position="124"/>
    </location>
</feature>
<keyword evidence="15" id="KW-1185">Reference proteome</keyword>
<comment type="similarity">
    <text evidence="2">Belongs to the krueppel C2H2-type zinc-finger protein family.</text>
</comment>
<dbReference type="Pfam" id="PF00096">
    <property type="entry name" value="zf-C2H2"/>
    <property type="match status" value="2"/>
</dbReference>
<evidence type="ECO:0000313" key="14">
    <source>
        <dbReference type="EMBL" id="KAK3937809.1"/>
    </source>
</evidence>
<proteinExistence type="inferred from homology"/>
<keyword evidence="6" id="KW-0862">Zinc</keyword>
<keyword evidence="4" id="KW-0677">Repeat</keyword>
<gene>
    <name evidence="14" type="ORF">QBC46DRAFT_391641</name>
</gene>
<feature type="domain" description="C2H2-type" evidence="13">
    <location>
        <begin position="291"/>
        <end position="318"/>
    </location>
</feature>